<organism evidence="1 2">
    <name type="scientific">Halorhabdus tiamatea SARL4B</name>
    <dbReference type="NCBI Taxonomy" id="1033806"/>
    <lineage>
        <taxon>Archaea</taxon>
        <taxon>Methanobacteriati</taxon>
        <taxon>Methanobacteriota</taxon>
        <taxon>Stenosarchaea group</taxon>
        <taxon>Halobacteria</taxon>
        <taxon>Halobacteriales</taxon>
        <taxon>Haloarculaceae</taxon>
        <taxon>Halorhabdus</taxon>
    </lineage>
</organism>
<gene>
    <name evidence="1" type="ORF">HTIA_p2810</name>
</gene>
<protein>
    <submittedName>
        <fullName evidence="1">Uncharacterized protein</fullName>
    </submittedName>
</protein>
<dbReference type="AlphaFoldDB" id="S6CW09"/>
<dbReference type="Proteomes" id="UP000015381">
    <property type="component" value="Plasmid pHTIA"/>
</dbReference>
<dbReference type="HOGENOM" id="CLU_3112995_0_0_2"/>
<sequence length="50" mass="5533">MVIRQRLDVRNPSLVALSLVRAVDVRIANHVELGRGLEHLVASRATLAVF</sequence>
<reference evidence="1 2" key="1">
    <citation type="journal article" date="2014" name="Environ. Microbiol.">
        <title>Halorhabdus tiamatea: proteogenomics and glycosidase activity measurements identify the first cultivated euryarchaeon from a deep-sea anoxic brine lake as potential polysaccharide degrader.</title>
        <authorList>
            <person name="Werner J."/>
            <person name="Ferrer M."/>
            <person name="Michel G."/>
            <person name="Mann A.J."/>
            <person name="Huang S."/>
            <person name="Juarez S."/>
            <person name="Ciordia S."/>
            <person name="Albar J.P."/>
            <person name="Alcaide M."/>
            <person name="La Cono V."/>
            <person name="Yakimov M.M."/>
            <person name="Antunes A."/>
            <person name="Taborda M."/>
            <person name="Da Costa M.S."/>
            <person name="Amann R.I."/>
            <person name="Gloeckner F.O."/>
            <person name="Golyshina O.V."/>
            <person name="Golyshin P.N."/>
            <person name="Teeling H."/>
        </authorList>
    </citation>
    <scope>NUCLEOTIDE SEQUENCE [LARGE SCALE GENOMIC DNA]</scope>
    <source>
        <strain evidence="2">SARL4B</strain>
        <plasmid evidence="1">pHTIA</plasmid>
    </source>
</reference>
<dbReference type="RefSeq" id="WP_020931439.1">
    <property type="nucleotide sequence ID" value="NC_021913.1"/>
</dbReference>
<keyword evidence="2" id="KW-1185">Reference proteome</keyword>
<dbReference type="KEGG" id="hti:HTIA_p2810"/>
<accession>S6CW09</accession>
<proteinExistence type="predicted"/>
<evidence type="ECO:0000313" key="2">
    <source>
        <dbReference type="Proteomes" id="UP000015381"/>
    </source>
</evidence>
<name>S6CW09_9EURY</name>
<keyword evidence="1" id="KW-0614">Plasmid</keyword>
<dbReference type="GeneID" id="43502952"/>
<evidence type="ECO:0000313" key="1">
    <source>
        <dbReference type="EMBL" id="CCQ34912.1"/>
    </source>
</evidence>
<dbReference type="EMBL" id="HF571521">
    <property type="protein sequence ID" value="CCQ34912.1"/>
    <property type="molecule type" value="Genomic_DNA"/>
</dbReference>
<geneLocation type="plasmid" evidence="1 2">
    <name>pHTIA</name>
</geneLocation>